<accession>A0A835URJ4</accession>
<reference evidence="3 4" key="1">
    <citation type="journal article" date="2020" name="Nat. Food">
        <title>A phased Vanilla planifolia genome enables genetic improvement of flavour and production.</title>
        <authorList>
            <person name="Hasing T."/>
            <person name="Tang H."/>
            <person name="Brym M."/>
            <person name="Khazi F."/>
            <person name="Huang T."/>
            <person name="Chambers A.H."/>
        </authorList>
    </citation>
    <scope>NUCLEOTIDE SEQUENCE [LARGE SCALE GENOMIC DNA]</scope>
    <source>
        <tissue evidence="2">Leaf</tissue>
    </source>
</reference>
<evidence type="ECO:0000313" key="4">
    <source>
        <dbReference type="Proteomes" id="UP000639772"/>
    </source>
</evidence>
<dbReference type="EMBL" id="JADCNL010000008">
    <property type="protein sequence ID" value="KAG0469821.1"/>
    <property type="molecule type" value="Genomic_DNA"/>
</dbReference>
<gene>
    <name evidence="2" type="ORF">HPP92_015898</name>
    <name evidence="1" type="ORF">HPP92_016521</name>
</gene>
<proteinExistence type="predicted"/>
<evidence type="ECO:0000313" key="1">
    <source>
        <dbReference type="EMBL" id="KAG0469821.1"/>
    </source>
</evidence>
<sequence>MPVAPRRLVRIRPLKAVRRQPFTGSLYSTKILPRLIWKHNRSRLPSQFSTKGRWDFLVRSGDFITADGAGIKGKLRILTTKR</sequence>
<name>A0A835URJ4_VANPL</name>
<dbReference type="AlphaFoldDB" id="A0A835URJ4"/>
<dbReference type="EMBL" id="JADCNM010000008">
    <property type="protein sequence ID" value="KAG0471352.1"/>
    <property type="molecule type" value="Genomic_DNA"/>
</dbReference>
<keyword evidence="3" id="KW-1185">Reference proteome</keyword>
<dbReference type="Proteomes" id="UP000636800">
    <property type="component" value="Unassembled WGS sequence"/>
</dbReference>
<organism evidence="2 4">
    <name type="scientific">Vanilla planifolia</name>
    <name type="common">Vanilla</name>
    <dbReference type="NCBI Taxonomy" id="51239"/>
    <lineage>
        <taxon>Eukaryota</taxon>
        <taxon>Viridiplantae</taxon>
        <taxon>Streptophyta</taxon>
        <taxon>Embryophyta</taxon>
        <taxon>Tracheophyta</taxon>
        <taxon>Spermatophyta</taxon>
        <taxon>Magnoliopsida</taxon>
        <taxon>Liliopsida</taxon>
        <taxon>Asparagales</taxon>
        <taxon>Orchidaceae</taxon>
        <taxon>Vanilloideae</taxon>
        <taxon>Vanilleae</taxon>
        <taxon>Vanilla</taxon>
    </lineage>
</organism>
<evidence type="ECO:0000313" key="2">
    <source>
        <dbReference type="EMBL" id="KAG0471352.1"/>
    </source>
</evidence>
<protein>
    <submittedName>
        <fullName evidence="2">Uncharacterized protein</fullName>
    </submittedName>
</protein>
<comment type="caution">
    <text evidence="2">The sequence shown here is derived from an EMBL/GenBank/DDBJ whole genome shotgun (WGS) entry which is preliminary data.</text>
</comment>
<dbReference type="Proteomes" id="UP000639772">
    <property type="component" value="Unassembled WGS sequence"/>
</dbReference>
<evidence type="ECO:0000313" key="3">
    <source>
        <dbReference type="Proteomes" id="UP000636800"/>
    </source>
</evidence>